<dbReference type="InterPro" id="IPR018060">
    <property type="entry name" value="HTH_AraC"/>
</dbReference>
<keyword evidence="2" id="KW-0238">DNA-binding</keyword>
<keyword evidence="6" id="KW-1185">Reference proteome</keyword>
<keyword evidence="1" id="KW-0805">Transcription regulation</keyword>
<dbReference type="Pfam" id="PF12833">
    <property type="entry name" value="HTH_18"/>
    <property type="match status" value="1"/>
</dbReference>
<evidence type="ECO:0000313" key="5">
    <source>
        <dbReference type="EMBL" id="SHG13045.1"/>
    </source>
</evidence>
<dbReference type="AlphaFoldDB" id="A0A1M5HAP2"/>
<dbReference type="InterPro" id="IPR050204">
    <property type="entry name" value="AraC_XylS_family_regulators"/>
</dbReference>
<organism evidence="5 6">
    <name type="scientific">Marisediminitalea aggregata</name>
    <dbReference type="NCBI Taxonomy" id="634436"/>
    <lineage>
        <taxon>Bacteria</taxon>
        <taxon>Pseudomonadati</taxon>
        <taxon>Pseudomonadota</taxon>
        <taxon>Gammaproteobacteria</taxon>
        <taxon>Alteromonadales</taxon>
        <taxon>Alteromonadaceae</taxon>
        <taxon>Marisediminitalea</taxon>
    </lineage>
</organism>
<dbReference type="RefSeq" id="WP_073319853.1">
    <property type="nucleotide sequence ID" value="NZ_FQWD01000002.1"/>
</dbReference>
<dbReference type="Gene3D" id="1.10.10.60">
    <property type="entry name" value="Homeodomain-like"/>
    <property type="match status" value="2"/>
</dbReference>
<dbReference type="PROSITE" id="PS01124">
    <property type="entry name" value="HTH_ARAC_FAMILY_2"/>
    <property type="match status" value="1"/>
</dbReference>
<proteinExistence type="predicted"/>
<accession>A0A1M5HAP2</accession>
<dbReference type="EMBL" id="FQWD01000002">
    <property type="protein sequence ID" value="SHG13045.1"/>
    <property type="molecule type" value="Genomic_DNA"/>
</dbReference>
<dbReference type="OrthoDB" id="9783876at2"/>
<dbReference type="Pfam" id="PF12852">
    <property type="entry name" value="Cupin_6"/>
    <property type="match status" value="1"/>
</dbReference>
<protein>
    <submittedName>
        <fullName evidence="5">Helix-turn-helix domain-containing protein</fullName>
    </submittedName>
</protein>
<dbReference type="GO" id="GO:0043565">
    <property type="term" value="F:sequence-specific DNA binding"/>
    <property type="evidence" value="ECO:0007669"/>
    <property type="project" value="InterPro"/>
</dbReference>
<dbReference type="Proteomes" id="UP000184520">
    <property type="component" value="Unassembled WGS sequence"/>
</dbReference>
<gene>
    <name evidence="5" type="ORF">SAMN05216361_1385</name>
</gene>
<keyword evidence="3" id="KW-0804">Transcription</keyword>
<dbReference type="STRING" id="634436.SAMN05216361_1385"/>
<dbReference type="PANTHER" id="PTHR46796:SF7">
    <property type="entry name" value="ARAC FAMILY TRANSCRIPTIONAL REGULATOR"/>
    <property type="match status" value="1"/>
</dbReference>
<dbReference type="InterPro" id="IPR009057">
    <property type="entry name" value="Homeodomain-like_sf"/>
</dbReference>
<feature type="domain" description="HTH araC/xylS-type" evidence="4">
    <location>
        <begin position="173"/>
        <end position="270"/>
    </location>
</feature>
<evidence type="ECO:0000259" key="4">
    <source>
        <dbReference type="PROSITE" id="PS01124"/>
    </source>
</evidence>
<dbReference type="SUPFAM" id="SSF46689">
    <property type="entry name" value="Homeodomain-like"/>
    <property type="match status" value="2"/>
</dbReference>
<dbReference type="SMART" id="SM00342">
    <property type="entry name" value="HTH_ARAC"/>
    <property type="match status" value="1"/>
</dbReference>
<evidence type="ECO:0000256" key="3">
    <source>
        <dbReference type="ARBA" id="ARBA00023163"/>
    </source>
</evidence>
<evidence type="ECO:0000256" key="1">
    <source>
        <dbReference type="ARBA" id="ARBA00023015"/>
    </source>
</evidence>
<evidence type="ECO:0000256" key="2">
    <source>
        <dbReference type="ARBA" id="ARBA00023125"/>
    </source>
</evidence>
<dbReference type="InterPro" id="IPR032783">
    <property type="entry name" value="AraC_lig"/>
</dbReference>
<dbReference type="PANTHER" id="PTHR46796">
    <property type="entry name" value="HTH-TYPE TRANSCRIPTIONAL ACTIVATOR RHAS-RELATED"/>
    <property type="match status" value="1"/>
</dbReference>
<sequence>MNNIADILRKTAVKADVFFSGRLCGIQSFEGNDKGHLHLLRSGRLTLLLREKQKIVIDEPSVIFIPGPVEHRILANQSEDAQLVCATVSLESHNRSLLLDALPELLCLPLSIEKHIGQTASWLFEEAFSESVTRSVMIDKLSEMFLLQVMRYVLDNNLSQGGMLAALSHPAIAKAMSAMHRNPAHNWSVESLAGEAAMSRSKFAATFREVVGTTPNEYLTEIRINQAQELLLSQKPVNLVANEVGYEHGSALARIFRKKLGLSPKAWLKLRGNA</sequence>
<evidence type="ECO:0000313" key="6">
    <source>
        <dbReference type="Proteomes" id="UP000184520"/>
    </source>
</evidence>
<reference evidence="6" key="1">
    <citation type="submission" date="2016-11" db="EMBL/GenBank/DDBJ databases">
        <authorList>
            <person name="Varghese N."/>
            <person name="Submissions S."/>
        </authorList>
    </citation>
    <scope>NUCLEOTIDE SEQUENCE [LARGE SCALE GENOMIC DNA]</scope>
    <source>
        <strain evidence="6">CGMCC 1.8995</strain>
    </source>
</reference>
<name>A0A1M5HAP2_9ALTE</name>
<dbReference type="GO" id="GO:0003700">
    <property type="term" value="F:DNA-binding transcription factor activity"/>
    <property type="evidence" value="ECO:0007669"/>
    <property type="project" value="InterPro"/>
</dbReference>